<evidence type="ECO:0000256" key="1">
    <source>
        <dbReference type="SAM" id="MobiDB-lite"/>
    </source>
</evidence>
<reference evidence="2 3" key="1">
    <citation type="submission" date="2017-09" db="EMBL/GenBank/DDBJ databases">
        <authorList>
            <person name="Ehlers B."/>
            <person name="Leendertz F.H."/>
        </authorList>
    </citation>
    <scope>NUCLEOTIDE SEQUENCE [LARGE SCALE GENOMIC DNA]</scope>
    <source>
        <strain evidence="2 3">DSM 46844</strain>
    </source>
</reference>
<organism evidence="2 3">
    <name type="scientific">Geodermatophilus sabuli</name>
    <dbReference type="NCBI Taxonomy" id="1564158"/>
    <lineage>
        <taxon>Bacteria</taxon>
        <taxon>Bacillati</taxon>
        <taxon>Actinomycetota</taxon>
        <taxon>Actinomycetes</taxon>
        <taxon>Geodermatophilales</taxon>
        <taxon>Geodermatophilaceae</taxon>
        <taxon>Geodermatophilus</taxon>
    </lineage>
</organism>
<keyword evidence="3" id="KW-1185">Reference proteome</keyword>
<name>A0A285EC03_9ACTN</name>
<sequence length="93" mass="10204">MPESEQTWIARLVPPEGSSVAELLALPLGLDVWERSAGSLVVAAPESSLAELERRRLARVERLARREQYAARLRTPPDPEQPGSPRPPDAPVS</sequence>
<evidence type="ECO:0000313" key="2">
    <source>
        <dbReference type="EMBL" id="SNX96649.1"/>
    </source>
</evidence>
<dbReference type="RefSeq" id="WP_097206640.1">
    <property type="nucleotide sequence ID" value="NZ_JACHXB010000002.1"/>
</dbReference>
<dbReference type="EMBL" id="OBDO01000004">
    <property type="protein sequence ID" value="SNX96649.1"/>
    <property type="molecule type" value="Genomic_DNA"/>
</dbReference>
<feature type="compositionally biased region" description="Pro residues" evidence="1">
    <location>
        <begin position="76"/>
        <end position="93"/>
    </location>
</feature>
<gene>
    <name evidence="2" type="ORF">SAMN06893097_104364</name>
</gene>
<proteinExistence type="predicted"/>
<feature type="region of interest" description="Disordered" evidence="1">
    <location>
        <begin position="68"/>
        <end position="93"/>
    </location>
</feature>
<dbReference type="Proteomes" id="UP000219514">
    <property type="component" value="Unassembled WGS sequence"/>
</dbReference>
<accession>A0A285EC03</accession>
<dbReference type="OrthoDB" id="8450472at2"/>
<protein>
    <submittedName>
        <fullName evidence="2">Uncharacterized protein</fullName>
    </submittedName>
</protein>
<dbReference type="AlphaFoldDB" id="A0A285EC03"/>
<evidence type="ECO:0000313" key="3">
    <source>
        <dbReference type="Proteomes" id="UP000219514"/>
    </source>
</evidence>